<protein>
    <submittedName>
        <fullName evidence="11">6-phosphofructokinase</fullName>
    </submittedName>
</protein>
<dbReference type="GO" id="GO:0046872">
    <property type="term" value="F:metal ion binding"/>
    <property type="evidence" value="ECO:0007669"/>
    <property type="project" value="UniProtKB-KW"/>
</dbReference>
<dbReference type="Pfam" id="PF00365">
    <property type="entry name" value="PFK"/>
    <property type="match status" value="1"/>
</dbReference>
<dbReference type="GO" id="GO:0070095">
    <property type="term" value="F:fructose-6-phosphate binding"/>
    <property type="evidence" value="ECO:0007669"/>
    <property type="project" value="TreeGrafter"/>
</dbReference>
<organism evidence="11 12">
    <name type="scientific">Ignatzschineria ureiclastica</name>
    <dbReference type="NCBI Taxonomy" id="472582"/>
    <lineage>
        <taxon>Bacteria</taxon>
        <taxon>Pseudomonadati</taxon>
        <taxon>Pseudomonadota</taxon>
        <taxon>Gammaproteobacteria</taxon>
        <taxon>Cardiobacteriales</taxon>
        <taxon>Ignatzschineriaceae</taxon>
        <taxon>Ignatzschineria</taxon>
    </lineage>
</organism>
<evidence type="ECO:0000256" key="9">
    <source>
        <dbReference type="ARBA" id="ARBA00038478"/>
    </source>
</evidence>
<keyword evidence="3" id="KW-0963">Cytoplasm</keyword>
<dbReference type="Proteomes" id="UP000245020">
    <property type="component" value="Unassembled WGS sequence"/>
</dbReference>
<evidence type="ECO:0000256" key="2">
    <source>
        <dbReference type="ARBA" id="ARBA00004679"/>
    </source>
</evidence>
<dbReference type="GO" id="GO:0003872">
    <property type="term" value="F:6-phosphofructokinase activity"/>
    <property type="evidence" value="ECO:0007669"/>
    <property type="project" value="InterPro"/>
</dbReference>
<evidence type="ECO:0000256" key="1">
    <source>
        <dbReference type="ARBA" id="ARBA00001946"/>
    </source>
</evidence>
<dbReference type="GO" id="GO:0005945">
    <property type="term" value="C:6-phosphofructokinase complex"/>
    <property type="evidence" value="ECO:0007669"/>
    <property type="project" value="TreeGrafter"/>
</dbReference>
<keyword evidence="8" id="KW-0324">Glycolysis</keyword>
<dbReference type="EMBL" id="QEWQ01000003">
    <property type="protein sequence ID" value="PWD81274.1"/>
    <property type="molecule type" value="Genomic_DNA"/>
</dbReference>
<feature type="domain" description="Phosphofructokinase" evidence="10">
    <location>
        <begin position="5"/>
        <end position="292"/>
    </location>
</feature>
<dbReference type="GO" id="GO:0005524">
    <property type="term" value="F:ATP binding"/>
    <property type="evidence" value="ECO:0007669"/>
    <property type="project" value="InterPro"/>
</dbReference>
<sequence length="342" mass="36393">MAKHIGILTAGGDCQGLNAALRGITLSALKEGWKVTGIHDGFVGLAEKSHSELTFKDVYDIAGIGGTILGTGRGGGRARNTEEAVQACVESFHEIGLDALICLGGDGTQRFASYLHEAGVPVVTLPKTIDNDIAHTDVTFGYDTAVHVSAMALDRLRTTADSHHRLMILEVMGRDAGWLAAGAALAGSADICLIPEIPYSLEAIVSYIRENIRNRRSALLVVAEGAISQENYRLGLTPKKHVEAIKLVDSIPELTGMQSRLTTLGYVSRGGSPTATDRIFATQCGTKAIEFVKEGRFGVMVAEQGRVLVPVPIEEVAGNPRLLPVDHPLIETMKATNICMGI</sequence>
<dbReference type="RefSeq" id="WP_109189170.1">
    <property type="nucleotide sequence ID" value="NZ_BMYA01000003.1"/>
</dbReference>
<evidence type="ECO:0000313" key="12">
    <source>
        <dbReference type="Proteomes" id="UP000245020"/>
    </source>
</evidence>
<dbReference type="GO" id="GO:0006002">
    <property type="term" value="P:fructose 6-phosphate metabolic process"/>
    <property type="evidence" value="ECO:0007669"/>
    <property type="project" value="InterPro"/>
</dbReference>
<evidence type="ECO:0000256" key="7">
    <source>
        <dbReference type="ARBA" id="ARBA00022842"/>
    </source>
</evidence>
<dbReference type="AlphaFoldDB" id="A0A2U2AF36"/>
<dbReference type="InterPro" id="IPR022953">
    <property type="entry name" value="ATP_PFK"/>
</dbReference>
<dbReference type="Gene3D" id="3.40.50.450">
    <property type="match status" value="1"/>
</dbReference>
<dbReference type="OrthoDB" id="9802503at2"/>
<comment type="cofactor">
    <cofactor evidence="1">
        <name>Mg(2+)</name>
        <dbReference type="ChEBI" id="CHEBI:18420"/>
    </cofactor>
</comment>
<keyword evidence="12" id="KW-1185">Reference proteome</keyword>
<comment type="pathway">
    <text evidence="2">Carbohydrate degradation; glycolysis; D-glyceraldehyde 3-phosphate and glycerone phosphate from D-glucose: step 3/4.</text>
</comment>
<dbReference type="GO" id="GO:0061621">
    <property type="term" value="P:canonical glycolysis"/>
    <property type="evidence" value="ECO:0007669"/>
    <property type="project" value="TreeGrafter"/>
</dbReference>
<dbReference type="PRINTS" id="PR00476">
    <property type="entry name" value="PHFRCTKINASE"/>
</dbReference>
<dbReference type="GO" id="GO:0048029">
    <property type="term" value="F:monosaccharide binding"/>
    <property type="evidence" value="ECO:0007669"/>
    <property type="project" value="TreeGrafter"/>
</dbReference>
<evidence type="ECO:0000259" key="10">
    <source>
        <dbReference type="Pfam" id="PF00365"/>
    </source>
</evidence>
<comment type="caution">
    <text evidence="11">The sequence shown here is derived from an EMBL/GenBank/DDBJ whole genome shotgun (WGS) entry which is preliminary data.</text>
</comment>
<evidence type="ECO:0000313" key="11">
    <source>
        <dbReference type="EMBL" id="PWD81274.1"/>
    </source>
</evidence>
<dbReference type="InterPro" id="IPR035966">
    <property type="entry name" value="PKF_sf"/>
</dbReference>
<evidence type="ECO:0000256" key="4">
    <source>
        <dbReference type="ARBA" id="ARBA00022679"/>
    </source>
</evidence>
<dbReference type="UniPathway" id="UPA00109">
    <property type="reaction ID" value="UER00182"/>
</dbReference>
<dbReference type="PANTHER" id="PTHR13697">
    <property type="entry name" value="PHOSPHOFRUCTOKINASE"/>
    <property type="match status" value="1"/>
</dbReference>
<evidence type="ECO:0000256" key="8">
    <source>
        <dbReference type="ARBA" id="ARBA00023152"/>
    </source>
</evidence>
<dbReference type="SUPFAM" id="SSF53784">
    <property type="entry name" value="Phosphofructokinase"/>
    <property type="match status" value="1"/>
</dbReference>
<evidence type="ECO:0000256" key="3">
    <source>
        <dbReference type="ARBA" id="ARBA00022490"/>
    </source>
</evidence>
<dbReference type="PIRSF" id="PIRSF000532">
    <property type="entry name" value="ATP_PFK_prok"/>
    <property type="match status" value="1"/>
</dbReference>
<dbReference type="GO" id="GO:0042802">
    <property type="term" value="F:identical protein binding"/>
    <property type="evidence" value="ECO:0007669"/>
    <property type="project" value="TreeGrafter"/>
</dbReference>
<evidence type="ECO:0000256" key="6">
    <source>
        <dbReference type="ARBA" id="ARBA00022777"/>
    </source>
</evidence>
<keyword evidence="5" id="KW-0479">Metal-binding</keyword>
<accession>A0A2U2AF36</accession>
<keyword evidence="6 11" id="KW-0418">Kinase</keyword>
<keyword evidence="7" id="KW-0460">Magnesium</keyword>
<name>A0A2U2AF36_9GAMM</name>
<proteinExistence type="inferred from homology"/>
<dbReference type="InterPro" id="IPR012003">
    <property type="entry name" value="ATP_PFK_prok-type"/>
</dbReference>
<keyword evidence="4" id="KW-0808">Transferase</keyword>
<dbReference type="GO" id="GO:0016208">
    <property type="term" value="F:AMP binding"/>
    <property type="evidence" value="ECO:0007669"/>
    <property type="project" value="TreeGrafter"/>
</dbReference>
<evidence type="ECO:0000256" key="5">
    <source>
        <dbReference type="ARBA" id="ARBA00022723"/>
    </source>
</evidence>
<dbReference type="Gene3D" id="3.40.50.460">
    <property type="entry name" value="Phosphofructokinase domain"/>
    <property type="match status" value="1"/>
</dbReference>
<comment type="similarity">
    <text evidence="9">Belongs to the phosphofructokinase type A (PFKA) family.</text>
</comment>
<dbReference type="PANTHER" id="PTHR13697:SF52">
    <property type="entry name" value="ATP-DEPENDENT 6-PHOSPHOFRUCTOKINASE 3"/>
    <property type="match status" value="1"/>
</dbReference>
<dbReference type="GO" id="GO:0030388">
    <property type="term" value="P:fructose 1,6-bisphosphate metabolic process"/>
    <property type="evidence" value="ECO:0007669"/>
    <property type="project" value="TreeGrafter"/>
</dbReference>
<gene>
    <name evidence="11" type="ORF">DC083_05135</name>
</gene>
<dbReference type="NCBIfam" id="NF002872">
    <property type="entry name" value="PRK03202.1"/>
    <property type="match status" value="1"/>
</dbReference>
<reference evidence="12" key="1">
    <citation type="submission" date="2018-05" db="EMBL/GenBank/DDBJ databases">
        <title>Ignatzschineria dubaiensis sp. nov., isolated from necrotic foot tissues of dromedaries (Camelus dromedarius) and associated maggots in Dubai, United Arab Emirates.</title>
        <authorList>
            <person name="Tsang C.C."/>
            <person name="Tang J.Y.M."/>
            <person name="Fong J.Y.H."/>
            <person name="Kinne J."/>
            <person name="Lee H.H."/>
            <person name="Joseph M."/>
            <person name="Jose S."/>
            <person name="Schuster R.K."/>
            <person name="Tang Y."/>
            <person name="Sivakumar S."/>
            <person name="Chen J.H.K."/>
            <person name="Teng J.L.L."/>
            <person name="Lau S.K.P."/>
            <person name="Wernery U."/>
            <person name="Woo P.C.Y."/>
        </authorList>
    </citation>
    <scope>NUCLEOTIDE SEQUENCE [LARGE SCALE GENOMIC DNA]</scope>
    <source>
        <strain evidence="12">KCTC 22644</strain>
    </source>
</reference>
<dbReference type="InterPro" id="IPR000023">
    <property type="entry name" value="Phosphofructokinase_dom"/>
</dbReference>